<feature type="non-terminal residue" evidence="1">
    <location>
        <position position="1"/>
    </location>
</feature>
<reference evidence="1" key="1">
    <citation type="submission" date="2015-04" db="EMBL/GenBank/DDBJ databases">
        <title>The genome sequence of the plant pathogenic Rhizarian Plasmodiophora brassicae reveals insights in its biotrophic life cycle and the origin of chitin synthesis.</title>
        <authorList>
            <person name="Schwelm A."/>
            <person name="Fogelqvist J."/>
            <person name="Knaust A."/>
            <person name="Julke S."/>
            <person name="Lilja T."/>
            <person name="Dhandapani V."/>
            <person name="Bonilla-Rosso G."/>
            <person name="Karlsson M."/>
            <person name="Shevchenko A."/>
            <person name="Choi S.R."/>
            <person name="Kim H.G."/>
            <person name="Park J.Y."/>
            <person name="Lim Y.P."/>
            <person name="Ludwig-Muller J."/>
            <person name="Dixelius C."/>
        </authorList>
    </citation>
    <scope>NUCLEOTIDE SEQUENCE</scope>
    <source>
        <tissue evidence="1">Potato root galls</tissue>
    </source>
</reference>
<sequence length="129" mass="14504">FAATVISTMVFLKRKRPVFENHSVDIEPVVFLVRPNQTLTLVAQISSAFNPDHYTVCVAVEGRTATSEPLQPAEVSRINIRWTSNKLQMLMESGRELLYRLRCDLMMTAVLAPCLMSRQQCGSNDLACD</sequence>
<organism evidence="1">
    <name type="scientific">Spongospora subterranea</name>
    <dbReference type="NCBI Taxonomy" id="70186"/>
    <lineage>
        <taxon>Eukaryota</taxon>
        <taxon>Sar</taxon>
        <taxon>Rhizaria</taxon>
        <taxon>Endomyxa</taxon>
        <taxon>Phytomyxea</taxon>
        <taxon>Plasmodiophorida</taxon>
        <taxon>Plasmodiophoridae</taxon>
        <taxon>Spongospora</taxon>
    </lineage>
</organism>
<name>A0A0H5RNT1_9EUKA</name>
<accession>A0A0H5RNT1</accession>
<evidence type="ECO:0000313" key="1">
    <source>
        <dbReference type="EMBL" id="CRZ10389.1"/>
    </source>
</evidence>
<protein>
    <submittedName>
        <fullName evidence="1">Uncharacterized protein</fullName>
    </submittedName>
</protein>
<dbReference type="EMBL" id="HACM01009947">
    <property type="protein sequence ID" value="CRZ10389.1"/>
    <property type="molecule type" value="Transcribed_RNA"/>
</dbReference>
<proteinExistence type="predicted"/>
<dbReference type="AlphaFoldDB" id="A0A0H5RNT1"/>